<dbReference type="Gene3D" id="2.60.120.260">
    <property type="entry name" value="Galactose-binding domain-like"/>
    <property type="match status" value="1"/>
</dbReference>
<proteinExistence type="predicted"/>
<dbReference type="InterPro" id="IPR044051">
    <property type="entry name" value="Prophage_tail_N"/>
</dbReference>
<feature type="domain" description="Prophage endopeptidase tail N-terminal" evidence="2">
    <location>
        <begin position="442"/>
        <end position="520"/>
    </location>
</feature>
<reference evidence="3 4" key="1">
    <citation type="submission" date="2020-11" db="EMBL/GenBank/DDBJ databases">
        <title>Amino acid is mineralized and recycled by bacteria in oceanic microbiome.</title>
        <authorList>
            <person name="Zheng L.Y."/>
        </authorList>
    </citation>
    <scope>NUCLEOTIDE SEQUENCE [LARGE SCALE GENOMIC DNA]</scope>
    <source>
        <strain evidence="3 4">A32-1</strain>
    </source>
</reference>
<name>A0A7S8MVS6_9MICO</name>
<dbReference type="Pfam" id="PF06605">
    <property type="entry name" value="Prophage_tail"/>
    <property type="match status" value="1"/>
</dbReference>
<organism evidence="3 4">
    <name type="scientific">Microbacterium schleiferi</name>
    <dbReference type="NCBI Taxonomy" id="69362"/>
    <lineage>
        <taxon>Bacteria</taxon>
        <taxon>Bacillati</taxon>
        <taxon>Actinomycetota</taxon>
        <taxon>Actinomycetes</taxon>
        <taxon>Micrococcales</taxon>
        <taxon>Microbacteriaceae</taxon>
        <taxon>Microbacterium</taxon>
    </lineage>
</organism>
<sequence>MWDNRFLWSGEIPLSWPGLGPVALQRFEERDANNNFPDSVDPSHVWESNINWATTSALNEPGRHGKDLAFNRINPGSEQERVTLPYFPGLWPSSGRLLVGLWVQQNYTMTFNPLLSTRGGSNPLIYLSTYTNGRFRHGVYDGSGSSVLDQYEDPAWVGSTDHVWLGQYVDMDAQTSQLVSVERSTGRYFIGPARALSGAPNAACVRDLDVFSLQTAGYYTGGFADEVLVAHPSASFDLSGFVEALARGVWSRGADVAAVGNLAVTDGAVTAGEDYTLVLGAEQVSWTEAPEPSVAGAIPFWSDDDGETWSTGALPATFAGLLRWDVPLTAGDTFTGLDLLPPSPTLAPIAAQSVEQQGEVDIPLTATYHGAPEWTVAAPGIAATIADDVLTLAPGWAAGEITVTVTLRDEYDRIASRSFVLTVSPAPWSPPPPPQYPHTPIVMWDGDGPSEAIIDPLSAEVVKENNGEHTLEFKLPASHRKVGAVQSERRVELAGERYRVRRVTTSREGRAPAVRAYCEAEFYDLAYAGQVPASDYLQTTAGAAMEEALEGTGWTIGAVTVTTRRTYSAEQASPLARLRAIQRNHGGDLLFDSAAKTVSLVVQSGRDNGVAFLYGRGLSGSKRVEDTTSLVTRITARNADGVTIADVNGGSPYVEDYTWTSEVREAVYDFASGTSPYTMLAMAQATLAARSKPSFSYEFTVADLSHITGQEVDAFDVGDIVTVIDAELGIRETQRIVKVRHDVARPWASKITLSGKLRELGSSEAAAESAFTTGAGFSTFDLVPYNLLKNARFDSGLAHWAASGVTVVDGKGTGDYAARFEGSGVRWIEQTVAPDNRDTYALSMRVDVSEAGVVPNIQAIATVFYEDGSSDSIPVELA</sequence>
<dbReference type="InterPro" id="IPR010572">
    <property type="entry name" value="Tail_dom"/>
</dbReference>
<protein>
    <submittedName>
        <fullName evidence="3">Phage tail protein</fullName>
    </submittedName>
</protein>
<dbReference type="NCBIfam" id="TIGR01665">
    <property type="entry name" value="put_anti_recept"/>
    <property type="match status" value="1"/>
</dbReference>
<evidence type="ECO:0000313" key="3">
    <source>
        <dbReference type="EMBL" id="QPE04137.1"/>
    </source>
</evidence>
<dbReference type="RefSeq" id="WP_195692228.1">
    <property type="nucleotide sequence ID" value="NZ_CP064760.1"/>
</dbReference>
<evidence type="ECO:0000313" key="4">
    <source>
        <dbReference type="Proteomes" id="UP000594480"/>
    </source>
</evidence>
<dbReference type="EMBL" id="CP064760">
    <property type="protein sequence ID" value="QPE04137.1"/>
    <property type="molecule type" value="Genomic_DNA"/>
</dbReference>
<feature type="domain" description="Tail spike" evidence="1">
    <location>
        <begin position="522"/>
        <end position="766"/>
    </location>
</feature>
<gene>
    <name evidence="3" type="ORF">IT882_13145</name>
</gene>
<dbReference type="Proteomes" id="UP000594480">
    <property type="component" value="Chromosome"/>
</dbReference>
<evidence type="ECO:0000259" key="1">
    <source>
        <dbReference type="Pfam" id="PF06605"/>
    </source>
</evidence>
<keyword evidence="4" id="KW-1185">Reference proteome</keyword>
<accession>A0A7S8MVS6</accession>
<evidence type="ECO:0000259" key="2">
    <source>
        <dbReference type="Pfam" id="PF18994"/>
    </source>
</evidence>
<dbReference type="InterPro" id="IPR007119">
    <property type="entry name" value="Phage_tail_spike_N"/>
</dbReference>
<dbReference type="Pfam" id="PF18994">
    <property type="entry name" value="Prophage_tailD1"/>
    <property type="match status" value="1"/>
</dbReference>
<dbReference type="KEGG" id="msf:IT882_13145"/>
<dbReference type="AlphaFoldDB" id="A0A7S8MVS6"/>